<feature type="transmembrane region" description="Helical" evidence="5">
    <location>
        <begin position="174"/>
        <end position="196"/>
    </location>
</feature>
<evidence type="ECO:0000256" key="4">
    <source>
        <dbReference type="ARBA" id="ARBA00023136"/>
    </source>
</evidence>
<dbReference type="Gene3D" id="1.10.3730.20">
    <property type="match status" value="2"/>
</dbReference>
<evidence type="ECO:0000256" key="5">
    <source>
        <dbReference type="SAM" id="Phobius"/>
    </source>
</evidence>
<feature type="transmembrane region" description="Helical" evidence="5">
    <location>
        <begin position="33"/>
        <end position="51"/>
    </location>
</feature>
<dbReference type="SUPFAM" id="SSF103481">
    <property type="entry name" value="Multidrug resistance efflux transporter EmrE"/>
    <property type="match status" value="2"/>
</dbReference>
<feature type="transmembrane region" description="Helical" evidence="5">
    <location>
        <begin position="202"/>
        <end position="219"/>
    </location>
</feature>
<dbReference type="InterPro" id="IPR037185">
    <property type="entry name" value="EmrE-like"/>
</dbReference>
<feature type="domain" description="EamA" evidence="6">
    <location>
        <begin position="143"/>
        <end position="272"/>
    </location>
</feature>
<feature type="transmembrane region" description="Helical" evidence="5">
    <location>
        <begin position="142"/>
        <end position="162"/>
    </location>
</feature>
<feature type="transmembrane region" description="Helical" evidence="5">
    <location>
        <begin position="231"/>
        <end position="251"/>
    </location>
</feature>
<dbReference type="Proteomes" id="UP001500454">
    <property type="component" value="Unassembled WGS sequence"/>
</dbReference>
<comment type="subcellular location">
    <subcellularLocation>
        <location evidence="1">Membrane</location>
        <topology evidence="1">Multi-pass membrane protein</topology>
    </subcellularLocation>
</comment>
<evidence type="ECO:0000256" key="3">
    <source>
        <dbReference type="ARBA" id="ARBA00022989"/>
    </source>
</evidence>
<feature type="transmembrane region" description="Helical" evidence="5">
    <location>
        <begin position="118"/>
        <end position="136"/>
    </location>
</feature>
<evidence type="ECO:0000259" key="6">
    <source>
        <dbReference type="Pfam" id="PF00892"/>
    </source>
</evidence>
<evidence type="ECO:0000256" key="1">
    <source>
        <dbReference type="ARBA" id="ARBA00004141"/>
    </source>
</evidence>
<proteinExistence type="predicted"/>
<reference evidence="8" key="1">
    <citation type="journal article" date="2019" name="Int. J. Syst. Evol. Microbiol.">
        <title>The Global Catalogue of Microorganisms (GCM) 10K type strain sequencing project: providing services to taxonomists for standard genome sequencing and annotation.</title>
        <authorList>
            <consortium name="The Broad Institute Genomics Platform"/>
            <consortium name="The Broad Institute Genome Sequencing Center for Infectious Disease"/>
            <person name="Wu L."/>
            <person name="Ma J."/>
        </authorList>
    </citation>
    <scope>NUCLEOTIDE SEQUENCE [LARGE SCALE GENOMIC DNA]</scope>
    <source>
        <strain evidence="8">JCM 17924</strain>
    </source>
</reference>
<sequence length="298" mass="33383">MVFTRGVRYMMLSTLCFALMNVCVKMLPHLPAMEIILFRSLISVVLSYLTLRALRIRPWGTNHFFLIARGTTGAIALMLYFSTLQKMPLATAVTVQYLAPIFTAILGVFIVKEPVKPWQWLFFLLSFAGVLWAEGVDTRVEPIWLGLGVLSAVFSGLSYNSIRKLKGREHPLVVVFYFPMVSLPITAIYCLFRWVPPQGLDWLWLGLIGVFTQGAQVYMTKAYQAEQLSKVANWNYLGILYALGFGLVFFGEAFPPGAYAGMALVLAGVLLNAWYLARHARRAPLPVPEPDAIPVSPR</sequence>
<feature type="domain" description="EamA" evidence="6">
    <location>
        <begin position="5"/>
        <end position="132"/>
    </location>
</feature>
<gene>
    <name evidence="7" type="ORF">GCM10023186_14500</name>
</gene>
<protein>
    <submittedName>
        <fullName evidence="7">DMT family transporter</fullName>
    </submittedName>
</protein>
<feature type="transmembrane region" description="Helical" evidence="5">
    <location>
        <begin position="89"/>
        <end position="111"/>
    </location>
</feature>
<feature type="transmembrane region" description="Helical" evidence="5">
    <location>
        <begin position="63"/>
        <end position="83"/>
    </location>
</feature>
<accession>A0ABP8IXD1</accession>
<feature type="transmembrane region" description="Helical" evidence="5">
    <location>
        <begin position="257"/>
        <end position="277"/>
    </location>
</feature>
<dbReference type="InterPro" id="IPR000620">
    <property type="entry name" value="EamA_dom"/>
</dbReference>
<dbReference type="RefSeq" id="WP_345222667.1">
    <property type="nucleotide sequence ID" value="NZ_BAABHA010000002.1"/>
</dbReference>
<dbReference type="EMBL" id="BAABHA010000002">
    <property type="protein sequence ID" value="GAA4378232.1"/>
    <property type="molecule type" value="Genomic_DNA"/>
</dbReference>
<dbReference type="Pfam" id="PF00892">
    <property type="entry name" value="EamA"/>
    <property type="match status" value="2"/>
</dbReference>
<evidence type="ECO:0000313" key="8">
    <source>
        <dbReference type="Proteomes" id="UP001500454"/>
    </source>
</evidence>
<feature type="transmembrane region" description="Helical" evidence="5">
    <location>
        <begin position="7"/>
        <end position="27"/>
    </location>
</feature>
<keyword evidence="3 5" id="KW-1133">Transmembrane helix</keyword>
<keyword evidence="2 5" id="KW-0812">Transmembrane</keyword>
<keyword evidence="4 5" id="KW-0472">Membrane</keyword>
<keyword evidence="8" id="KW-1185">Reference proteome</keyword>
<comment type="caution">
    <text evidence="7">The sequence shown here is derived from an EMBL/GenBank/DDBJ whole genome shotgun (WGS) entry which is preliminary data.</text>
</comment>
<dbReference type="PANTHER" id="PTHR22911">
    <property type="entry name" value="ACYL-MALONYL CONDENSING ENZYME-RELATED"/>
    <property type="match status" value="1"/>
</dbReference>
<evidence type="ECO:0000256" key="2">
    <source>
        <dbReference type="ARBA" id="ARBA00022692"/>
    </source>
</evidence>
<organism evidence="7 8">
    <name type="scientific">Hymenobacter koreensis</name>
    <dbReference type="NCBI Taxonomy" id="1084523"/>
    <lineage>
        <taxon>Bacteria</taxon>
        <taxon>Pseudomonadati</taxon>
        <taxon>Bacteroidota</taxon>
        <taxon>Cytophagia</taxon>
        <taxon>Cytophagales</taxon>
        <taxon>Hymenobacteraceae</taxon>
        <taxon>Hymenobacter</taxon>
    </lineage>
</organism>
<evidence type="ECO:0000313" key="7">
    <source>
        <dbReference type="EMBL" id="GAA4378232.1"/>
    </source>
</evidence>
<name>A0ABP8IXD1_9BACT</name>
<dbReference type="PANTHER" id="PTHR22911:SF6">
    <property type="entry name" value="SOLUTE CARRIER FAMILY 35 MEMBER G1"/>
    <property type="match status" value="1"/>
</dbReference>